<feature type="compositionally biased region" description="Low complexity" evidence="6">
    <location>
        <begin position="601"/>
        <end position="611"/>
    </location>
</feature>
<dbReference type="HOGENOM" id="CLU_003667_0_0_1"/>
<feature type="coiled-coil region" evidence="5">
    <location>
        <begin position="170"/>
        <end position="203"/>
    </location>
</feature>
<feature type="region of interest" description="Disordered" evidence="6">
    <location>
        <begin position="324"/>
        <end position="382"/>
    </location>
</feature>
<evidence type="ECO:0000256" key="1">
    <source>
        <dbReference type="ARBA" id="ARBA00004141"/>
    </source>
</evidence>
<accession>R8BWE6</accession>
<keyword evidence="2 7" id="KW-0812">Transmembrane</keyword>
<dbReference type="Proteomes" id="UP000014074">
    <property type="component" value="Unassembled WGS sequence"/>
</dbReference>
<evidence type="ECO:0000256" key="3">
    <source>
        <dbReference type="ARBA" id="ARBA00022989"/>
    </source>
</evidence>
<feature type="compositionally biased region" description="Polar residues" evidence="6">
    <location>
        <begin position="650"/>
        <end position="665"/>
    </location>
</feature>
<keyword evidence="5" id="KW-0175">Coiled coil</keyword>
<dbReference type="EMBL" id="KB932814">
    <property type="protein sequence ID" value="EOO03668.1"/>
    <property type="molecule type" value="Genomic_DNA"/>
</dbReference>
<feature type="transmembrane region" description="Helical" evidence="7">
    <location>
        <begin position="12"/>
        <end position="30"/>
    </location>
</feature>
<sequence length="1040" mass="111201">MNPPVSNAVQGAYVVACVGTGAILGGGAIVFKEITECLGCALGGFCLSMWLLTLKEGGLIGSTGGKAGFIAAFTLVAFSLYFSRFTRHYSLIGCIAFAGATATVLGIDSLSRAGLKEFWAYVWDLNDNLFPLGADTYPLTKGIRVELAATVIIFLAGVVSQMRLWKIIQEHRAKKDAAHAEDERQLQQEEENVGRQIEAANARERNRWEAVYGEGEQGQRSLSASNDSGVGDLDNEKRMRHSISTTVTRRTSGVDEPIEMSEMTHDDMPPEVPPKFKTPAESVISRDEKAGTVTVRVAPDDVPEVVINEPAESEKKVWMVGSDGEARLVNRSSTGSLGSKRASAQPEVVPLPFTIPEERDDDDRSSIATFADDDDVRSKRSSFANRLSVGSVDLLRRLSQRKSQGSLKPEESPTVTQTPEESQEDLVLPRAKNEDDNDSLAATIDGMSSTGDDDITVRDEKQPRKIEIKAELADKAGDEVSDVTSPNSPALLQLPSNAKGVGKRPVSASESLASEIAKSASPRSSLSATTEVQKTEGISTEKGKSVSGAEVEQVESKNAKSTASVDSAPTSLTKDRLPRSLSRVAMSYRTNEWAKHLSNAEAPEPESLQLSEESRETSKSEDQEKPAPVMVEELQQTADTGAPPPAMPRSATTLSNHVASPTMIRSDSRAAAHQAAAAALNGQGRITGSASSPTTSGPANPFGGHTFAHRSMSTNLHRRTSGVIAEPIAEEGDVEVSGSPPEAIQEEGNSSGANSKNSSPTPYDAADMPGFRPPVPGIVSYSSPQTLLGKREMLLRNKSYGSLVRADSSMSTLPMIPSAPASDAGSMHNYPMYAAALGAASGQSLVVDADDLPLSQRRELMRQNSILSSSSLVSRPSSAVPNLRSASGVSLSANVDSTPFDSHQPQRVSKLPTQAARTAQLASFRESVAADLRTATPTAQNGLAATGRETPLVTGTGLLGASTPSLAVPYGGESDVRQSIDAQRSYLLNQKQAEAQRREMARWEKERTDQAFDERMRRGDLLEAHRDALRRMQMAAKDTR</sequence>
<feature type="transmembrane region" description="Helical" evidence="7">
    <location>
        <begin position="89"/>
        <end position="107"/>
    </location>
</feature>
<feature type="compositionally biased region" description="Low complexity" evidence="6">
    <location>
        <begin position="748"/>
        <end position="759"/>
    </location>
</feature>
<feature type="region of interest" description="Disordered" evidence="6">
    <location>
        <begin position="398"/>
        <end position="583"/>
    </location>
</feature>
<keyword evidence="4 7" id="KW-0472">Membrane</keyword>
<comment type="subcellular location">
    <subcellularLocation>
        <location evidence="1">Membrane</location>
        <topology evidence="1">Multi-pass membrane protein</topology>
    </subcellularLocation>
</comment>
<feature type="compositionally biased region" description="Low complexity" evidence="6">
    <location>
        <begin position="687"/>
        <end position="699"/>
    </location>
</feature>
<feature type="region of interest" description="Disordered" evidence="6">
    <location>
        <begin position="725"/>
        <end position="771"/>
    </location>
</feature>
<dbReference type="OrthoDB" id="102260at2759"/>
<dbReference type="PANTHER" id="PTHR39469:SF1">
    <property type="entry name" value="DUF4203 DOMAIN-CONTAINING PROTEIN"/>
    <property type="match status" value="1"/>
</dbReference>
<evidence type="ECO:0000256" key="6">
    <source>
        <dbReference type="SAM" id="MobiDB-lite"/>
    </source>
</evidence>
<feature type="compositionally biased region" description="Basic and acidic residues" evidence="6">
    <location>
        <begin position="612"/>
        <end position="625"/>
    </location>
</feature>
<proteinExistence type="predicted"/>
<dbReference type="Pfam" id="PF13886">
    <property type="entry name" value="TM7S3_TM198"/>
    <property type="match status" value="1"/>
</dbReference>
<dbReference type="KEGG" id="tmn:UCRPA7_802"/>
<protein>
    <recommendedName>
        <fullName evidence="8">TM7S3/TM198-like domain-containing protein</fullName>
    </recommendedName>
</protein>
<dbReference type="GO" id="GO:0016020">
    <property type="term" value="C:membrane"/>
    <property type="evidence" value="ECO:0007669"/>
    <property type="project" value="UniProtKB-SubCell"/>
</dbReference>
<name>R8BWE6_PHAM7</name>
<dbReference type="PANTHER" id="PTHR39469">
    <property type="entry name" value="CHROMOSOME 1, WHOLE GENOME SHOTGUN SEQUENCE"/>
    <property type="match status" value="1"/>
</dbReference>
<feature type="compositionally biased region" description="Polar residues" evidence="6">
    <location>
        <begin position="482"/>
        <end position="496"/>
    </location>
</feature>
<evidence type="ECO:0000313" key="10">
    <source>
        <dbReference type="Proteomes" id="UP000014074"/>
    </source>
</evidence>
<feature type="compositionally biased region" description="Polar residues" evidence="6">
    <location>
        <begin position="559"/>
        <end position="572"/>
    </location>
</feature>
<feature type="region of interest" description="Disordered" evidence="6">
    <location>
        <begin position="596"/>
        <end position="708"/>
    </location>
</feature>
<evidence type="ECO:0000259" key="8">
    <source>
        <dbReference type="Pfam" id="PF13886"/>
    </source>
</evidence>
<gene>
    <name evidence="9" type="ORF">UCRPA7_802</name>
</gene>
<feature type="compositionally biased region" description="Polar residues" evidence="6">
    <location>
        <begin position="218"/>
        <end position="228"/>
    </location>
</feature>
<feature type="region of interest" description="Disordered" evidence="6">
    <location>
        <begin position="213"/>
        <end position="236"/>
    </location>
</feature>
<dbReference type="eggNOG" id="ENOG502RXUE">
    <property type="taxonomic scope" value="Eukaryota"/>
</dbReference>
<evidence type="ECO:0000256" key="2">
    <source>
        <dbReference type="ARBA" id="ARBA00022692"/>
    </source>
</evidence>
<feature type="transmembrane region" description="Helical" evidence="7">
    <location>
        <begin position="37"/>
        <end position="53"/>
    </location>
</feature>
<keyword evidence="10" id="KW-1185">Reference proteome</keyword>
<dbReference type="AlphaFoldDB" id="R8BWE6"/>
<evidence type="ECO:0000256" key="5">
    <source>
        <dbReference type="SAM" id="Coils"/>
    </source>
</evidence>
<evidence type="ECO:0000256" key="4">
    <source>
        <dbReference type="ARBA" id="ARBA00023136"/>
    </source>
</evidence>
<keyword evidence="3 7" id="KW-1133">Transmembrane helix</keyword>
<feature type="compositionally biased region" description="Polar residues" evidence="6">
    <location>
        <begin position="521"/>
        <end position="538"/>
    </location>
</feature>
<dbReference type="InterPro" id="IPR025256">
    <property type="entry name" value="TM7S3/TM198-like_dom"/>
</dbReference>
<dbReference type="RefSeq" id="XP_007911584.1">
    <property type="nucleotide sequence ID" value="XM_007913393.1"/>
</dbReference>
<evidence type="ECO:0000256" key="7">
    <source>
        <dbReference type="SAM" id="Phobius"/>
    </source>
</evidence>
<evidence type="ECO:0000313" key="9">
    <source>
        <dbReference type="EMBL" id="EOO03668.1"/>
    </source>
</evidence>
<dbReference type="GeneID" id="19328833"/>
<feature type="domain" description="TM7S3/TM198-like" evidence="8">
    <location>
        <begin position="1"/>
        <end position="162"/>
    </location>
</feature>
<organism evidence="9 10">
    <name type="scientific">Phaeoacremonium minimum (strain UCR-PA7)</name>
    <name type="common">Esca disease fungus</name>
    <name type="synonym">Togninia minima</name>
    <dbReference type="NCBI Taxonomy" id="1286976"/>
    <lineage>
        <taxon>Eukaryota</taxon>
        <taxon>Fungi</taxon>
        <taxon>Dikarya</taxon>
        <taxon>Ascomycota</taxon>
        <taxon>Pezizomycotina</taxon>
        <taxon>Sordariomycetes</taxon>
        <taxon>Sordariomycetidae</taxon>
        <taxon>Togniniales</taxon>
        <taxon>Togniniaceae</taxon>
        <taxon>Phaeoacremonium</taxon>
    </lineage>
</organism>
<feature type="compositionally biased region" description="Basic and acidic residues" evidence="6">
    <location>
        <begin position="455"/>
        <end position="478"/>
    </location>
</feature>
<reference evidence="10" key="1">
    <citation type="journal article" date="2013" name="Genome Announc.">
        <title>Draft genome sequence of the ascomycete Phaeoacremonium aleophilum strain UCR-PA7, a causal agent of the esca disease complex in grapevines.</title>
        <authorList>
            <person name="Blanco-Ulate B."/>
            <person name="Rolshausen P."/>
            <person name="Cantu D."/>
        </authorList>
    </citation>
    <scope>NUCLEOTIDE SEQUENCE [LARGE SCALE GENOMIC DNA]</scope>
    <source>
        <strain evidence="10">UCR-PA7</strain>
    </source>
</reference>
<feature type="transmembrane region" description="Helical" evidence="7">
    <location>
        <begin position="59"/>
        <end position="82"/>
    </location>
</feature>